<feature type="region of interest" description="Disordered" evidence="2">
    <location>
        <begin position="254"/>
        <end position="273"/>
    </location>
</feature>
<keyword evidence="1" id="KW-0723">Serine/threonine-protein kinase</keyword>
<evidence type="ECO:0000256" key="1">
    <source>
        <dbReference type="ARBA" id="ARBA00022527"/>
    </source>
</evidence>
<dbReference type="PANTHER" id="PTHR35526">
    <property type="entry name" value="ANTI-SIGMA-F FACTOR RSBW-RELATED"/>
    <property type="match status" value="1"/>
</dbReference>
<evidence type="ECO:0000259" key="4">
    <source>
        <dbReference type="Pfam" id="PF14417"/>
    </source>
</evidence>
<sequence length="307" mass="33214">MTTTGLCHEALLYDSDTAYCDAVLPFLRDGLADGDALVAAVPGDNMALLRDALGADAADVTFIDRDEWYRRPAVTIAGWREQLAHAQARGHGRARIVGEVAFGHADRHVAWTRYESVVNALFADAPAWIICPYDLRTLPGQVVADAHRTHPVIRDPHRRDSSRYRPPAALLPELPEPLPPVPGAPLADLPLHDVTELGAVRRTVRAIASGWPDDPLDDLLLVTTEIAVNGLRHGSGDRRLRLWRTADTVICEVSDDGPGPRDPLVGYGPPPDGSPGGRGLWLVRQLCDAMAISTTTGTRVRISVTAP</sequence>
<dbReference type="Pfam" id="PF14417">
    <property type="entry name" value="MEDS"/>
    <property type="match status" value="1"/>
</dbReference>
<evidence type="ECO:0000313" key="5">
    <source>
        <dbReference type="EMBL" id="MDQ0370982.1"/>
    </source>
</evidence>
<dbReference type="SUPFAM" id="SSF55874">
    <property type="entry name" value="ATPase domain of HSP90 chaperone/DNA topoisomerase II/histidine kinase"/>
    <property type="match status" value="1"/>
</dbReference>
<feature type="region of interest" description="Disordered" evidence="2">
    <location>
        <begin position="152"/>
        <end position="177"/>
    </location>
</feature>
<dbReference type="NCBIfam" id="NF041045">
    <property type="entry name" value="RsbA_anti_sig"/>
    <property type="match status" value="1"/>
</dbReference>
<gene>
    <name evidence="5" type="ORF">J2S42_007651</name>
</gene>
<keyword evidence="1" id="KW-0418">Kinase</keyword>
<dbReference type="RefSeq" id="WP_307247386.1">
    <property type="nucleotide sequence ID" value="NZ_JAUSUZ010000001.1"/>
</dbReference>
<dbReference type="PANTHER" id="PTHR35526:SF3">
    <property type="entry name" value="ANTI-SIGMA-F FACTOR RSBW"/>
    <property type="match status" value="1"/>
</dbReference>
<evidence type="ECO:0000259" key="3">
    <source>
        <dbReference type="Pfam" id="PF13581"/>
    </source>
</evidence>
<reference evidence="5 6" key="1">
    <citation type="submission" date="2023-07" db="EMBL/GenBank/DDBJ databases">
        <title>Sequencing the genomes of 1000 actinobacteria strains.</title>
        <authorList>
            <person name="Klenk H.-P."/>
        </authorList>
    </citation>
    <scope>NUCLEOTIDE SEQUENCE [LARGE SCALE GENOMIC DNA]</scope>
    <source>
        <strain evidence="5 6">DSM 44709</strain>
    </source>
</reference>
<evidence type="ECO:0000256" key="2">
    <source>
        <dbReference type="SAM" id="MobiDB-lite"/>
    </source>
</evidence>
<dbReference type="InterPro" id="IPR003594">
    <property type="entry name" value="HATPase_dom"/>
</dbReference>
<dbReference type="Proteomes" id="UP001240236">
    <property type="component" value="Unassembled WGS sequence"/>
</dbReference>
<dbReference type="GO" id="GO:0004674">
    <property type="term" value="F:protein serine/threonine kinase activity"/>
    <property type="evidence" value="ECO:0007669"/>
    <property type="project" value="UniProtKB-KW"/>
</dbReference>
<dbReference type="Gene3D" id="3.30.565.10">
    <property type="entry name" value="Histidine kinase-like ATPase, C-terminal domain"/>
    <property type="match status" value="1"/>
</dbReference>
<keyword evidence="6" id="KW-1185">Reference proteome</keyword>
<feature type="compositionally biased region" description="Basic and acidic residues" evidence="2">
    <location>
        <begin position="152"/>
        <end position="163"/>
    </location>
</feature>
<name>A0AAE4B1U5_9ACTN</name>
<dbReference type="EMBL" id="JAUSUZ010000001">
    <property type="protein sequence ID" value="MDQ0370982.1"/>
    <property type="molecule type" value="Genomic_DNA"/>
</dbReference>
<dbReference type="Pfam" id="PF13581">
    <property type="entry name" value="HATPase_c_2"/>
    <property type="match status" value="1"/>
</dbReference>
<dbReference type="InterPro" id="IPR050267">
    <property type="entry name" value="Anti-sigma-factor_SerPK"/>
</dbReference>
<organism evidence="5 6">
    <name type="scientific">Catenuloplanes indicus</name>
    <dbReference type="NCBI Taxonomy" id="137267"/>
    <lineage>
        <taxon>Bacteria</taxon>
        <taxon>Bacillati</taxon>
        <taxon>Actinomycetota</taxon>
        <taxon>Actinomycetes</taxon>
        <taxon>Micromonosporales</taxon>
        <taxon>Micromonosporaceae</taxon>
        <taxon>Catenuloplanes</taxon>
    </lineage>
</organism>
<dbReference type="InterPro" id="IPR047718">
    <property type="entry name" value="RsbA-like_anti_sig"/>
</dbReference>
<evidence type="ECO:0000313" key="6">
    <source>
        <dbReference type="Proteomes" id="UP001240236"/>
    </source>
</evidence>
<dbReference type="InterPro" id="IPR036890">
    <property type="entry name" value="HATPase_C_sf"/>
</dbReference>
<protein>
    <submittedName>
        <fullName evidence="5">Anti-sigma regulatory factor (Ser/Thr protein kinase)</fullName>
    </submittedName>
</protein>
<dbReference type="InterPro" id="IPR025847">
    <property type="entry name" value="MEDS_domain"/>
</dbReference>
<comment type="caution">
    <text evidence="5">The sequence shown here is derived from an EMBL/GenBank/DDBJ whole genome shotgun (WGS) entry which is preliminary data.</text>
</comment>
<dbReference type="AlphaFoldDB" id="A0AAE4B1U5"/>
<feature type="domain" description="MEDS" evidence="4">
    <location>
        <begin position="8"/>
        <end position="151"/>
    </location>
</feature>
<feature type="domain" description="Histidine kinase/HSP90-like ATPase" evidence="3">
    <location>
        <begin position="194"/>
        <end position="303"/>
    </location>
</feature>
<accession>A0AAE4B1U5</accession>
<keyword evidence="1" id="KW-0808">Transferase</keyword>
<proteinExistence type="predicted"/>